<dbReference type="GO" id="GO:0071028">
    <property type="term" value="P:nuclear mRNA surveillance"/>
    <property type="evidence" value="ECO:0007669"/>
    <property type="project" value="EnsemblFungi"/>
</dbReference>
<keyword evidence="5" id="KW-0271">Exosome</keyword>
<dbReference type="GO" id="GO:0003727">
    <property type="term" value="F:single-stranded RNA binding"/>
    <property type="evidence" value="ECO:0007669"/>
    <property type="project" value="TreeGrafter"/>
</dbReference>
<dbReference type="GO" id="GO:0071037">
    <property type="term" value="P:nuclear polyadenylation-dependent snRNA catabolic process"/>
    <property type="evidence" value="ECO:0007669"/>
    <property type="project" value="EnsemblFungi"/>
</dbReference>
<dbReference type="GO" id="GO:0071038">
    <property type="term" value="P:TRAMP-dependent tRNA surveillance pathway"/>
    <property type="evidence" value="ECO:0007669"/>
    <property type="project" value="EnsemblFungi"/>
</dbReference>
<keyword evidence="13" id="KW-1185">Reference proteome</keyword>
<dbReference type="GO" id="GO:0032204">
    <property type="term" value="P:regulation of telomere maintenance"/>
    <property type="evidence" value="ECO:0007669"/>
    <property type="project" value="EnsemblFungi"/>
</dbReference>
<gene>
    <name evidence="12" type="ORF">CANTADRAFT_94081</name>
</gene>
<dbReference type="GO" id="GO:0000467">
    <property type="term" value="P:exonucleolytic trimming to generate mature 3'-end of 5.8S rRNA from tricistronic rRNA transcript (SSU-rRNA, 5.8S rRNA, LSU-rRNA)"/>
    <property type="evidence" value="ECO:0007669"/>
    <property type="project" value="EnsemblFungi"/>
</dbReference>
<evidence type="ECO:0008006" key="14">
    <source>
        <dbReference type="Google" id="ProtNLM"/>
    </source>
</evidence>
<dbReference type="InterPro" id="IPR012588">
    <property type="entry name" value="Exosome-assoc_fac_Rrp6_N"/>
</dbReference>
<evidence type="ECO:0000313" key="13">
    <source>
        <dbReference type="Proteomes" id="UP000094285"/>
    </source>
</evidence>
<dbReference type="GO" id="GO:0071042">
    <property type="term" value="P:nuclear polyadenylation-dependent mRNA catabolic process"/>
    <property type="evidence" value="ECO:0007669"/>
    <property type="project" value="EnsemblFungi"/>
</dbReference>
<dbReference type="STRING" id="984487.A0A1E4SN60"/>
<dbReference type="EMBL" id="KV453910">
    <property type="protein sequence ID" value="ODV80935.1"/>
    <property type="molecule type" value="Genomic_DNA"/>
</dbReference>
<sequence>MSASSPQKDVFDSVLPKVLQTIRAASALGAQDVNFYKSIDSALSSELDDSARNVMELTKKVIQVSGDDNSDNILRFGKDNISGEANWKPLGDVLDAVFEKIDIAFSNAQKKSKPAADKQQFTYLEDGNDTTASATTKKIEKPQLEFKISVDNSESTPFKPKITSKPHSLTPYEESVKIRNPEPIYEDSVEIIDPPYYPHPYEYEIDHQPYPESILEKADPIPSKDWNTTSAIWVNTPKALEEMIDQLSSLTEIAVDLEHHDFRTYYGIVCLMQISNRENDWIVDTLALRDDLEPLNQIFANPSIVKVFHGAFMDIIWLQRDLGLYVVSLFDTYHASRALGFPKFSLAYLLETYASFKTSKKYQLADWRIRPLIPAMMAYARSDTHFLLNIFDQLRNKLVDAGDEKLQKVLYDSRQVAKRRFEYTKFRPLSSAPASSKVSCPVMSNNPKEPYASLIYQYNIPHHKKPIVEMLYNWRDLKAKKEDESVRFIMPNQLLVNLANLSQPIDAQKVLGASNFVTEHVRLNARDLAELLQASIKDSEDKDWDLVDQWREVTNEPENFDNIDNIKALATLDKFDKLKEANANLLNATVTSSLLKHSNIFNSILIEKSIVTQEFDPEKDTVIKHDFTKEYEQRLATAKEGLEEVEKLQALVPEHEAVEEVDEEVTTVPQEQVKEETPEESAPVKSDPNEIITIKNKKNFNKKTFQKGTPETDEAPLDYANADKIMLEKQRKGRDQKKKKRAFDPYGKESEGPQPSKKARRVNMGKTSTFTKKR</sequence>
<dbReference type="GO" id="GO:0034473">
    <property type="term" value="P:U1 snRNA 3'-end processing"/>
    <property type="evidence" value="ECO:0007669"/>
    <property type="project" value="EnsemblFungi"/>
</dbReference>
<feature type="domain" description="HRDC" evidence="10">
    <location>
        <begin position="461"/>
        <end position="542"/>
    </location>
</feature>
<evidence type="ECO:0000256" key="7">
    <source>
        <dbReference type="ARBA" id="ARBA00023242"/>
    </source>
</evidence>
<dbReference type="InterPro" id="IPR002121">
    <property type="entry name" value="HRDC_dom"/>
</dbReference>
<dbReference type="InterPro" id="IPR010997">
    <property type="entry name" value="HRDC-like_sf"/>
</dbReference>
<dbReference type="GeneID" id="30986108"/>
<dbReference type="GO" id="GO:0071039">
    <property type="term" value="P:nuclear polyadenylation-dependent CUT catabolic process"/>
    <property type="evidence" value="ECO:0007669"/>
    <property type="project" value="EnsemblFungi"/>
</dbReference>
<dbReference type="AlphaFoldDB" id="A0A1E4SN60"/>
<dbReference type="GO" id="GO:0071035">
    <property type="term" value="P:nuclear polyadenylation-dependent rRNA catabolic process"/>
    <property type="evidence" value="ECO:0007669"/>
    <property type="project" value="EnsemblFungi"/>
</dbReference>
<dbReference type="GO" id="GO:0071044">
    <property type="term" value="P:histone mRNA catabolic process"/>
    <property type="evidence" value="ECO:0007669"/>
    <property type="project" value="EnsemblFungi"/>
</dbReference>
<reference evidence="13" key="1">
    <citation type="submission" date="2016-05" db="EMBL/GenBank/DDBJ databases">
        <title>Comparative genomics of biotechnologically important yeasts.</title>
        <authorList>
            <consortium name="DOE Joint Genome Institute"/>
            <person name="Riley R."/>
            <person name="Haridas S."/>
            <person name="Wolfe K.H."/>
            <person name="Lopes M.R."/>
            <person name="Hittinger C.T."/>
            <person name="Goker M."/>
            <person name="Salamov A."/>
            <person name="Wisecaver J."/>
            <person name="Long T.M."/>
            <person name="Aerts A.L."/>
            <person name="Barry K."/>
            <person name="Choi C."/>
            <person name="Clum A."/>
            <person name="Coughlan A.Y."/>
            <person name="Deshpande S."/>
            <person name="Douglass A.P."/>
            <person name="Hanson S.J."/>
            <person name="Klenk H.-P."/>
            <person name="Labutti K."/>
            <person name="Lapidus A."/>
            <person name="Lindquist E."/>
            <person name="Lipzen A."/>
            <person name="Meier-Kolthoff J.P."/>
            <person name="Ohm R.A."/>
            <person name="Otillar R.P."/>
            <person name="Pangilinan J."/>
            <person name="Peng Y."/>
            <person name="Rokas A."/>
            <person name="Rosa C.A."/>
            <person name="Scheuner C."/>
            <person name="Sibirny A.A."/>
            <person name="Slot J.C."/>
            <person name="Stielow J.B."/>
            <person name="Sun H."/>
            <person name="Kurtzman C.P."/>
            <person name="Blackwell M."/>
            <person name="Grigoriev I.V."/>
            <person name="Jeffries T.W."/>
        </authorList>
    </citation>
    <scope>NUCLEOTIDE SEQUENCE [LARGE SCALE GENOMIC DNA]</scope>
    <source>
        <strain evidence="13">NRRL Y-17324</strain>
    </source>
</reference>
<dbReference type="Pfam" id="PF01612">
    <property type="entry name" value="DNA_pol_A_exo1"/>
    <property type="match status" value="1"/>
</dbReference>
<dbReference type="GO" id="GO:0071051">
    <property type="term" value="P:poly(A)-dependent snoRNA 3'-end processing"/>
    <property type="evidence" value="ECO:0007669"/>
    <property type="project" value="EnsemblFungi"/>
</dbReference>
<dbReference type="GO" id="GO:0000166">
    <property type="term" value="F:nucleotide binding"/>
    <property type="evidence" value="ECO:0007669"/>
    <property type="project" value="InterPro"/>
</dbReference>
<dbReference type="FunFam" id="3.30.420.10:FF:000059">
    <property type="entry name" value="Exosome complex exonuclease Rrp6"/>
    <property type="match status" value="1"/>
</dbReference>
<dbReference type="OrthoDB" id="2250022at2759"/>
<evidence type="ECO:0000256" key="4">
    <source>
        <dbReference type="ARBA" id="ARBA00022801"/>
    </source>
</evidence>
<evidence type="ECO:0000256" key="1">
    <source>
        <dbReference type="ARBA" id="ARBA00004123"/>
    </source>
</evidence>
<dbReference type="SMART" id="SM00341">
    <property type="entry name" value="HRDC"/>
    <property type="match status" value="1"/>
</dbReference>
<evidence type="ECO:0000256" key="5">
    <source>
        <dbReference type="ARBA" id="ARBA00022835"/>
    </source>
</evidence>
<evidence type="ECO:0000256" key="6">
    <source>
        <dbReference type="ARBA" id="ARBA00022839"/>
    </source>
</evidence>
<comment type="similarity">
    <text evidence="8">Belongs to the exosome component 10/RRP6 family.</text>
</comment>
<organism evidence="12 13">
    <name type="scientific">Suhomyces tanzawaensis NRRL Y-17324</name>
    <dbReference type="NCBI Taxonomy" id="984487"/>
    <lineage>
        <taxon>Eukaryota</taxon>
        <taxon>Fungi</taxon>
        <taxon>Dikarya</taxon>
        <taxon>Ascomycota</taxon>
        <taxon>Saccharomycotina</taxon>
        <taxon>Pichiomycetes</taxon>
        <taxon>Debaryomycetaceae</taxon>
        <taxon>Suhomyces</taxon>
    </lineage>
</organism>
<proteinExistence type="inferred from homology"/>
<feature type="compositionally biased region" description="Basic residues" evidence="9">
    <location>
        <begin position="731"/>
        <end position="741"/>
    </location>
</feature>
<dbReference type="Proteomes" id="UP000094285">
    <property type="component" value="Unassembled WGS sequence"/>
</dbReference>
<protein>
    <recommendedName>
        <fullName evidence="14">HRDC domain-containing protein</fullName>
    </recommendedName>
</protein>
<dbReference type="SMART" id="SM00474">
    <property type="entry name" value="35EXOc"/>
    <property type="match status" value="1"/>
</dbReference>
<name>A0A1E4SN60_9ASCO</name>
<dbReference type="Gene3D" id="3.30.420.10">
    <property type="entry name" value="Ribonuclease H-like superfamily/Ribonuclease H"/>
    <property type="match status" value="1"/>
</dbReference>
<comment type="subcellular location">
    <subcellularLocation>
        <location evidence="1">Nucleus</location>
    </subcellularLocation>
</comment>
<dbReference type="Gene3D" id="1.10.150.80">
    <property type="entry name" value="HRDC domain"/>
    <property type="match status" value="1"/>
</dbReference>
<evidence type="ECO:0000313" key="12">
    <source>
        <dbReference type="EMBL" id="ODV80935.1"/>
    </source>
</evidence>
<evidence type="ECO:0000256" key="8">
    <source>
        <dbReference type="ARBA" id="ARBA00043957"/>
    </source>
</evidence>
<evidence type="ECO:0000256" key="2">
    <source>
        <dbReference type="ARBA" id="ARBA00022552"/>
    </source>
</evidence>
<feature type="domain" description="3'-5' exonuclease" evidence="11">
    <location>
        <begin position="231"/>
        <end position="399"/>
    </location>
</feature>
<dbReference type="Pfam" id="PF08066">
    <property type="entry name" value="PMC2NT"/>
    <property type="match status" value="1"/>
</dbReference>
<dbReference type="InterPro" id="IPR045092">
    <property type="entry name" value="Rrp6-like"/>
</dbReference>
<dbReference type="GO" id="GO:0034476">
    <property type="term" value="P:U5 snRNA 3'-end processing"/>
    <property type="evidence" value="ECO:0007669"/>
    <property type="project" value="EnsemblFungi"/>
</dbReference>
<dbReference type="GO" id="GO:0005730">
    <property type="term" value="C:nucleolus"/>
    <property type="evidence" value="ECO:0007669"/>
    <property type="project" value="EnsemblFungi"/>
</dbReference>
<dbReference type="PANTHER" id="PTHR12124">
    <property type="entry name" value="POLYMYOSITIS/SCLERODERMA AUTOANTIGEN-RELATED"/>
    <property type="match status" value="1"/>
</dbReference>
<feature type="compositionally biased region" description="Basic and acidic residues" evidence="9">
    <location>
        <begin position="742"/>
        <end position="751"/>
    </location>
</feature>
<dbReference type="GO" id="GO:0000973">
    <property type="term" value="P:post-transcriptional tethering of RNA polymerase II gene DNA at nuclear periphery"/>
    <property type="evidence" value="ECO:0007669"/>
    <property type="project" value="EnsemblFungi"/>
</dbReference>
<dbReference type="SUPFAM" id="SSF47819">
    <property type="entry name" value="HRDC-like"/>
    <property type="match status" value="1"/>
</dbReference>
<feature type="compositionally biased region" description="Polar residues" evidence="9">
    <location>
        <begin position="765"/>
        <end position="774"/>
    </location>
</feature>
<keyword evidence="3" id="KW-0540">Nuclease</keyword>
<dbReference type="CDD" id="cd06147">
    <property type="entry name" value="Rrp6p_like_exo"/>
    <property type="match status" value="1"/>
</dbReference>
<accession>A0A1E4SN60</accession>
<dbReference type="GO" id="GO:0034475">
    <property type="term" value="P:U4 snRNA 3'-end processing"/>
    <property type="evidence" value="ECO:0007669"/>
    <property type="project" value="EnsemblFungi"/>
</dbReference>
<dbReference type="Pfam" id="PF00570">
    <property type="entry name" value="HRDC"/>
    <property type="match status" value="1"/>
</dbReference>
<evidence type="ECO:0000256" key="3">
    <source>
        <dbReference type="ARBA" id="ARBA00022722"/>
    </source>
</evidence>
<keyword evidence="6" id="KW-0269">Exonuclease</keyword>
<dbReference type="RefSeq" id="XP_020066057.1">
    <property type="nucleotide sequence ID" value="XM_020211972.1"/>
</dbReference>
<dbReference type="InterPro" id="IPR044876">
    <property type="entry name" value="HRDC_dom_sf"/>
</dbReference>
<evidence type="ECO:0000259" key="10">
    <source>
        <dbReference type="SMART" id="SM00341"/>
    </source>
</evidence>
<evidence type="ECO:0000256" key="9">
    <source>
        <dbReference type="SAM" id="MobiDB-lite"/>
    </source>
</evidence>
<keyword evidence="2" id="KW-0698">rRNA processing</keyword>
<dbReference type="GO" id="GO:0000175">
    <property type="term" value="F:3'-5'-RNA exonuclease activity"/>
    <property type="evidence" value="ECO:0007669"/>
    <property type="project" value="EnsemblFungi"/>
</dbReference>
<dbReference type="GO" id="GO:0000176">
    <property type="term" value="C:nuclear exosome (RNase complex)"/>
    <property type="evidence" value="ECO:0007669"/>
    <property type="project" value="EnsemblFungi"/>
</dbReference>
<dbReference type="InterPro" id="IPR002562">
    <property type="entry name" value="3'-5'_exonuclease_dom"/>
</dbReference>
<dbReference type="GO" id="GO:0042134">
    <property type="term" value="F:rRNA primary transcript binding"/>
    <property type="evidence" value="ECO:0007669"/>
    <property type="project" value="EnsemblFungi"/>
</dbReference>
<feature type="compositionally biased region" description="Basic residues" evidence="9">
    <location>
        <begin position="695"/>
        <end position="705"/>
    </location>
</feature>
<keyword evidence="4" id="KW-0378">Hydrolase</keyword>
<dbReference type="InterPro" id="IPR049559">
    <property type="entry name" value="Rrp6p-like_exo"/>
</dbReference>
<dbReference type="InterPro" id="IPR036397">
    <property type="entry name" value="RNaseH_sf"/>
</dbReference>
<evidence type="ECO:0000259" key="11">
    <source>
        <dbReference type="SMART" id="SM00474"/>
    </source>
</evidence>
<feature type="region of interest" description="Disordered" evidence="9">
    <location>
        <begin position="661"/>
        <end position="774"/>
    </location>
</feature>
<dbReference type="GO" id="GO:0071040">
    <property type="term" value="P:nuclear polyadenylation-dependent antisense transcript catabolic process"/>
    <property type="evidence" value="ECO:0007669"/>
    <property type="project" value="EnsemblFungi"/>
</dbReference>
<dbReference type="SUPFAM" id="SSF53098">
    <property type="entry name" value="Ribonuclease H-like"/>
    <property type="match status" value="1"/>
</dbReference>
<dbReference type="PANTHER" id="PTHR12124:SF47">
    <property type="entry name" value="EXOSOME COMPONENT 10"/>
    <property type="match status" value="1"/>
</dbReference>
<dbReference type="InterPro" id="IPR012337">
    <property type="entry name" value="RNaseH-like_sf"/>
</dbReference>
<dbReference type="GO" id="GO:0071036">
    <property type="term" value="P:nuclear polyadenylation-dependent snoRNA catabolic process"/>
    <property type="evidence" value="ECO:0007669"/>
    <property type="project" value="EnsemblFungi"/>
</dbReference>
<keyword evidence="7" id="KW-0539">Nucleus</keyword>